<dbReference type="Proteomes" id="UP000198651">
    <property type="component" value="Chromosome I"/>
</dbReference>
<dbReference type="EMBL" id="LN906597">
    <property type="protein sequence ID" value="CUT18129.1"/>
    <property type="molecule type" value="Genomic_DNA"/>
</dbReference>
<dbReference type="RefSeq" id="WP_172792677.1">
    <property type="nucleotide sequence ID" value="NZ_LN906597.1"/>
</dbReference>
<dbReference type="STRING" id="1561003.Ark11_1325"/>
<evidence type="ECO:0000313" key="1">
    <source>
        <dbReference type="EMBL" id="CUT18129.1"/>
    </source>
</evidence>
<proteinExistence type="predicted"/>
<gene>
    <name evidence="1" type="ORF">Ark11_1325</name>
</gene>
<name>A0A0S4M3C9_9BURK</name>
<evidence type="ECO:0000313" key="2">
    <source>
        <dbReference type="Proteomes" id="UP000198651"/>
    </source>
</evidence>
<protein>
    <submittedName>
        <fullName evidence="1">Uncharacterized protein</fullName>
    </submittedName>
</protein>
<reference evidence="2" key="1">
    <citation type="submission" date="2015-11" db="EMBL/GenBank/DDBJ databases">
        <authorList>
            <person name="Seth-Smith H.M.B."/>
        </authorList>
    </citation>
    <scope>NUCLEOTIDE SEQUENCE [LARGE SCALE GENOMIC DNA]</scope>
    <source>
        <strain evidence="2">2013Ark11</strain>
    </source>
</reference>
<sequence length="282" mass="33198">METGWIYPFTGLNDLTIKFVNEKVMKVVSEYVKEEIIDLVKNDSRNYDEIKKLIAKKVEESIFEKDNSLELVSIISSRLSEFDEMRQLKKHMEMNHLPIFVDLYRSHIKENYSFIISRFVEIFDDLALDEECWMSFAFDEFFGEMIMRNKSGPLRDIVILTTHYSKRLLHELSSKTELFITNDSEDENEDNIGPKLSDEFKKFIMQSQKELEDKIKKFLTESDTIVVENNMVTLCKESFMKKILCCSAEYLKKKLILILGSRKKLPCSNLTRNTIHAYTNLS</sequence>
<accession>A0A0S4M3C9</accession>
<keyword evidence="2" id="KW-1185">Reference proteome</keyword>
<organism evidence="1 2">
    <name type="scientific">Candidatus Ichthyocystis hellenicum</name>
    <dbReference type="NCBI Taxonomy" id="1561003"/>
    <lineage>
        <taxon>Bacteria</taxon>
        <taxon>Pseudomonadati</taxon>
        <taxon>Pseudomonadota</taxon>
        <taxon>Betaproteobacteria</taxon>
        <taxon>Burkholderiales</taxon>
        <taxon>Candidatus Ichthyocystis</taxon>
    </lineage>
</organism>
<dbReference type="AlphaFoldDB" id="A0A0S4M3C9"/>